<dbReference type="SUPFAM" id="SSF48264">
    <property type="entry name" value="Cytochrome P450"/>
    <property type="match status" value="1"/>
</dbReference>
<dbReference type="Gene3D" id="1.10.630.10">
    <property type="entry name" value="Cytochrome P450"/>
    <property type="match status" value="1"/>
</dbReference>
<dbReference type="STRING" id="35608.A0A2U1PTF3"/>
<evidence type="ECO:0000256" key="2">
    <source>
        <dbReference type="ARBA" id="ARBA00022617"/>
    </source>
</evidence>
<dbReference type="GO" id="GO:0020037">
    <property type="term" value="F:heme binding"/>
    <property type="evidence" value="ECO:0007669"/>
    <property type="project" value="InterPro"/>
</dbReference>
<evidence type="ECO:0000256" key="8">
    <source>
        <dbReference type="RuleBase" id="RU000461"/>
    </source>
</evidence>
<dbReference type="GO" id="GO:0005506">
    <property type="term" value="F:iron ion binding"/>
    <property type="evidence" value="ECO:0007669"/>
    <property type="project" value="InterPro"/>
</dbReference>
<dbReference type="AlphaFoldDB" id="A0A2U1PTF3"/>
<dbReference type="PRINTS" id="PR00463">
    <property type="entry name" value="EP450I"/>
</dbReference>
<keyword evidence="11" id="KW-1185">Reference proteome</keyword>
<dbReference type="FunFam" id="1.10.630.10:FF:000026">
    <property type="entry name" value="Cytochrome P450 82C4"/>
    <property type="match status" value="1"/>
</dbReference>
<evidence type="ECO:0000313" key="10">
    <source>
        <dbReference type="EMBL" id="PWA89048.1"/>
    </source>
</evidence>
<dbReference type="OrthoDB" id="2789670at2759"/>
<dbReference type="EMBL" id="PKPP01000755">
    <property type="protein sequence ID" value="PWA89048.1"/>
    <property type="molecule type" value="Genomic_DNA"/>
</dbReference>
<keyword evidence="9" id="KW-0472">Membrane</keyword>
<dbReference type="InterPro" id="IPR050651">
    <property type="entry name" value="Plant_Cytochrome_P450_Monoox"/>
</dbReference>
<evidence type="ECO:0000256" key="6">
    <source>
        <dbReference type="ARBA" id="ARBA00023033"/>
    </source>
</evidence>
<organism evidence="10 11">
    <name type="scientific">Artemisia annua</name>
    <name type="common">Sweet wormwood</name>
    <dbReference type="NCBI Taxonomy" id="35608"/>
    <lineage>
        <taxon>Eukaryota</taxon>
        <taxon>Viridiplantae</taxon>
        <taxon>Streptophyta</taxon>
        <taxon>Embryophyta</taxon>
        <taxon>Tracheophyta</taxon>
        <taxon>Spermatophyta</taxon>
        <taxon>Magnoliopsida</taxon>
        <taxon>eudicotyledons</taxon>
        <taxon>Gunneridae</taxon>
        <taxon>Pentapetalae</taxon>
        <taxon>asterids</taxon>
        <taxon>campanulids</taxon>
        <taxon>Asterales</taxon>
        <taxon>Asteraceae</taxon>
        <taxon>Asteroideae</taxon>
        <taxon>Anthemideae</taxon>
        <taxon>Artemisiinae</taxon>
        <taxon>Artemisia</taxon>
    </lineage>
</organism>
<dbReference type="PANTHER" id="PTHR47947">
    <property type="entry name" value="CYTOCHROME P450 82C3-RELATED"/>
    <property type="match status" value="1"/>
</dbReference>
<dbReference type="PRINTS" id="PR00385">
    <property type="entry name" value="P450"/>
</dbReference>
<comment type="caution">
    <text evidence="10">The sequence shown here is derived from an EMBL/GenBank/DDBJ whole genome shotgun (WGS) entry which is preliminary data.</text>
</comment>
<dbReference type="Proteomes" id="UP000245207">
    <property type="component" value="Unassembled WGS sequence"/>
</dbReference>
<evidence type="ECO:0000256" key="3">
    <source>
        <dbReference type="ARBA" id="ARBA00022723"/>
    </source>
</evidence>
<evidence type="ECO:0000256" key="7">
    <source>
        <dbReference type="PIRSR" id="PIRSR602401-1"/>
    </source>
</evidence>
<comment type="cofactor">
    <cofactor evidence="1 7">
        <name>heme</name>
        <dbReference type="ChEBI" id="CHEBI:30413"/>
    </cofactor>
</comment>
<keyword evidence="2 7" id="KW-0349">Heme</keyword>
<dbReference type="Pfam" id="PF00067">
    <property type="entry name" value="p450"/>
    <property type="match status" value="1"/>
</dbReference>
<dbReference type="GO" id="GO:0004497">
    <property type="term" value="F:monooxygenase activity"/>
    <property type="evidence" value="ECO:0007669"/>
    <property type="project" value="UniProtKB-KW"/>
</dbReference>
<keyword evidence="9" id="KW-1133">Transmembrane helix</keyword>
<comment type="similarity">
    <text evidence="8">Belongs to the cytochrome P450 family.</text>
</comment>
<evidence type="ECO:0000256" key="1">
    <source>
        <dbReference type="ARBA" id="ARBA00001971"/>
    </source>
</evidence>
<reference evidence="10 11" key="1">
    <citation type="journal article" date="2018" name="Mol. Plant">
        <title>The genome of Artemisia annua provides insight into the evolution of Asteraceae family and artemisinin biosynthesis.</title>
        <authorList>
            <person name="Shen Q."/>
            <person name="Zhang L."/>
            <person name="Liao Z."/>
            <person name="Wang S."/>
            <person name="Yan T."/>
            <person name="Shi P."/>
            <person name="Liu M."/>
            <person name="Fu X."/>
            <person name="Pan Q."/>
            <person name="Wang Y."/>
            <person name="Lv Z."/>
            <person name="Lu X."/>
            <person name="Zhang F."/>
            <person name="Jiang W."/>
            <person name="Ma Y."/>
            <person name="Chen M."/>
            <person name="Hao X."/>
            <person name="Li L."/>
            <person name="Tang Y."/>
            <person name="Lv G."/>
            <person name="Zhou Y."/>
            <person name="Sun X."/>
            <person name="Brodelius P.E."/>
            <person name="Rose J.K.C."/>
            <person name="Tang K."/>
        </authorList>
    </citation>
    <scope>NUCLEOTIDE SEQUENCE [LARGE SCALE GENOMIC DNA]</scope>
    <source>
        <strain evidence="11">cv. Huhao1</strain>
        <tissue evidence="10">Leaf</tissue>
    </source>
</reference>
<name>A0A2U1PTF3_ARTAN</name>
<dbReference type="GO" id="GO:0016705">
    <property type="term" value="F:oxidoreductase activity, acting on paired donors, with incorporation or reduction of molecular oxygen"/>
    <property type="evidence" value="ECO:0007669"/>
    <property type="project" value="InterPro"/>
</dbReference>
<dbReference type="InterPro" id="IPR017972">
    <property type="entry name" value="Cyt_P450_CS"/>
</dbReference>
<accession>A0A2U1PTF3</accession>
<keyword evidence="9" id="KW-0812">Transmembrane</keyword>
<dbReference type="PANTHER" id="PTHR47947:SF61">
    <property type="entry name" value="CYTOCHROME P450"/>
    <property type="match status" value="1"/>
</dbReference>
<evidence type="ECO:0000256" key="9">
    <source>
        <dbReference type="SAM" id="Phobius"/>
    </source>
</evidence>
<feature type="transmembrane region" description="Helical" evidence="9">
    <location>
        <begin position="6"/>
        <end position="27"/>
    </location>
</feature>
<evidence type="ECO:0000313" key="11">
    <source>
        <dbReference type="Proteomes" id="UP000245207"/>
    </source>
</evidence>
<protein>
    <submittedName>
        <fullName evidence="10">Cytochrome P450</fullName>
    </submittedName>
</protein>
<keyword evidence="5 7" id="KW-0408">Iron</keyword>
<proteinExistence type="inferred from homology"/>
<evidence type="ECO:0000256" key="4">
    <source>
        <dbReference type="ARBA" id="ARBA00023002"/>
    </source>
</evidence>
<gene>
    <name evidence="10" type="ORF">CTI12_AA115120</name>
</gene>
<dbReference type="InterPro" id="IPR001128">
    <property type="entry name" value="Cyt_P450"/>
</dbReference>
<dbReference type="InterPro" id="IPR002401">
    <property type="entry name" value="Cyt_P450_E_grp-I"/>
</dbReference>
<sequence>MNFHFTVSTILATSFSVVIIAFIFGILNKKWANDDKNRKPPPQVKGAWPIIGHLHRLGASQLLHKVLGDMAEEYGPIFTIKLGFRQALVVSNAELARDCLTTNDKAFASRPRGQAFELMGYNYGVFGFAPYGDYWRQIRKVTMLEVLSQRRVEMLENIRVSELRASIRSLYDAWLKNNKSGNSNMVKVDMRHWFGELVLNVLVRIISGKRFAANDEEGTRFRVVIRRFFELLGVFVVSDFVPYLKPFDLDGYTKAMKATGIELDNFIEGWLEEKKAQRESAVPQEGNQVLMDVLISTLEGASDKEFPGFDHDTIVKATCHQLLSAGLDTTSATLTWALTLLLNNPRALELAQAEIDEHVGRDRLVEESDVKNLVYLEAIIKETLRLYPAGPLAVPHESIEDCVVGGYHITKGTRLLVNLSKIHRDPNNWSNPNEFQPERFLTSQKDLDVKGNHFELIPFSSGRRMCPGYYLALQELRITLASLIQQYTLKKPSNAPIDMTESPGITIEKKTPLEVLLAPRLSLNLYDDAGK</sequence>
<evidence type="ECO:0000256" key="5">
    <source>
        <dbReference type="ARBA" id="ARBA00023004"/>
    </source>
</evidence>
<feature type="binding site" description="axial binding residue" evidence="7">
    <location>
        <position position="466"/>
    </location>
    <ligand>
        <name>heme</name>
        <dbReference type="ChEBI" id="CHEBI:30413"/>
    </ligand>
    <ligandPart>
        <name>Fe</name>
        <dbReference type="ChEBI" id="CHEBI:18248"/>
    </ligandPart>
</feature>
<dbReference type="PROSITE" id="PS00086">
    <property type="entry name" value="CYTOCHROME_P450"/>
    <property type="match status" value="1"/>
</dbReference>
<keyword evidence="4 8" id="KW-0560">Oxidoreductase</keyword>
<keyword evidence="3 7" id="KW-0479">Metal-binding</keyword>
<dbReference type="InterPro" id="IPR036396">
    <property type="entry name" value="Cyt_P450_sf"/>
</dbReference>
<keyword evidence="6 8" id="KW-0503">Monooxygenase</keyword>